<gene>
    <name evidence="2" type="ORF">GCM10009039_11400</name>
</gene>
<protein>
    <recommendedName>
        <fullName evidence="4">Queuine tRNA-ribosyltransferase</fullName>
    </recommendedName>
</protein>
<evidence type="ECO:0000313" key="2">
    <source>
        <dbReference type="EMBL" id="GGL55026.1"/>
    </source>
</evidence>
<evidence type="ECO:0000313" key="3">
    <source>
        <dbReference type="Proteomes" id="UP000607197"/>
    </source>
</evidence>
<proteinExistence type="predicted"/>
<keyword evidence="3" id="KW-1185">Reference proteome</keyword>
<reference evidence="2" key="2">
    <citation type="submission" date="2020-09" db="EMBL/GenBank/DDBJ databases">
        <authorList>
            <person name="Sun Q."/>
            <person name="Ohkuma M."/>
        </authorList>
    </citation>
    <scope>NUCLEOTIDE SEQUENCE</scope>
    <source>
        <strain evidence="2">JCM 19596</strain>
    </source>
</reference>
<evidence type="ECO:0008006" key="4">
    <source>
        <dbReference type="Google" id="ProtNLM"/>
    </source>
</evidence>
<organism evidence="2 3">
    <name type="scientific">Halocalculus aciditolerans</name>
    <dbReference type="NCBI Taxonomy" id="1383812"/>
    <lineage>
        <taxon>Archaea</taxon>
        <taxon>Methanobacteriati</taxon>
        <taxon>Methanobacteriota</taxon>
        <taxon>Stenosarchaea group</taxon>
        <taxon>Halobacteria</taxon>
        <taxon>Halobacteriales</taxon>
        <taxon>Halobacteriaceae</taxon>
        <taxon>Halocalculus</taxon>
    </lineage>
</organism>
<evidence type="ECO:0000256" key="1">
    <source>
        <dbReference type="SAM" id="MobiDB-lite"/>
    </source>
</evidence>
<dbReference type="OrthoDB" id="314702at2157"/>
<comment type="caution">
    <text evidence="2">The sequence shown here is derived from an EMBL/GenBank/DDBJ whole genome shotgun (WGS) entry which is preliminary data.</text>
</comment>
<dbReference type="EMBL" id="BMPG01000001">
    <property type="protein sequence ID" value="GGL55026.1"/>
    <property type="molecule type" value="Genomic_DNA"/>
</dbReference>
<feature type="region of interest" description="Disordered" evidence="1">
    <location>
        <begin position="220"/>
        <end position="239"/>
    </location>
</feature>
<accession>A0A830FAF2</accession>
<dbReference type="AlphaFoldDB" id="A0A830FAF2"/>
<name>A0A830FAF2_9EURY</name>
<dbReference type="Proteomes" id="UP000607197">
    <property type="component" value="Unassembled WGS sequence"/>
</dbReference>
<sequence length="239" mass="26867">MRLYYTGASPDNLRKARQHAPSHVHGAGWTPDKMTPHDVPFFVDNGAFTDSFEWESWFDALEKAKVEMPRLPDFIVWPDVHGDAEATFELCDRLFNVELNREGRALLARRRDFDRFIALHPGLPLDEQFDRALSLGADGVFVGGPSRWQRSRGAEIVRRAKDVGCRGVKETSRLRVHLGNPGSAEGLVWAYRVGFDSVDTTSIFQNQSWGWLEALEAATDETHTPTPDTAQAELGAWST</sequence>
<reference evidence="2" key="1">
    <citation type="journal article" date="2014" name="Int. J. Syst. Evol. Microbiol.">
        <title>Complete genome sequence of Corynebacterium casei LMG S-19264T (=DSM 44701T), isolated from a smear-ripened cheese.</title>
        <authorList>
            <consortium name="US DOE Joint Genome Institute (JGI-PGF)"/>
            <person name="Walter F."/>
            <person name="Albersmeier A."/>
            <person name="Kalinowski J."/>
            <person name="Ruckert C."/>
        </authorList>
    </citation>
    <scope>NUCLEOTIDE SEQUENCE</scope>
    <source>
        <strain evidence="2">JCM 19596</strain>
    </source>
</reference>